<evidence type="ECO:0000313" key="2">
    <source>
        <dbReference type="Proteomes" id="UP001632038"/>
    </source>
</evidence>
<accession>A0ABD3CEB6</accession>
<keyword evidence="2" id="KW-1185">Reference proteome</keyword>
<organism evidence="1 2">
    <name type="scientific">Castilleja foliolosa</name>
    <dbReference type="NCBI Taxonomy" id="1961234"/>
    <lineage>
        <taxon>Eukaryota</taxon>
        <taxon>Viridiplantae</taxon>
        <taxon>Streptophyta</taxon>
        <taxon>Embryophyta</taxon>
        <taxon>Tracheophyta</taxon>
        <taxon>Spermatophyta</taxon>
        <taxon>Magnoliopsida</taxon>
        <taxon>eudicotyledons</taxon>
        <taxon>Gunneridae</taxon>
        <taxon>Pentapetalae</taxon>
        <taxon>asterids</taxon>
        <taxon>lamiids</taxon>
        <taxon>Lamiales</taxon>
        <taxon>Orobanchaceae</taxon>
        <taxon>Pedicularideae</taxon>
        <taxon>Castillejinae</taxon>
        <taxon>Castilleja</taxon>
    </lineage>
</organism>
<dbReference type="Proteomes" id="UP001632038">
    <property type="component" value="Unassembled WGS sequence"/>
</dbReference>
<name>A0ABD3CEB6_9LAMI</name>
<comment type="caution">
    <text evidence="1">The sequence shown here is derived from an EMBL/GenBank/DDBJ whole genome shotgun (WGS) entry which is preliminary data.</text>
</comment>
<gene>
    <name evidence="1" type="ORF">CASFOL_027269</name>
</gene>
<dbReference type="AlphaFoldDB" id="A0ABD3CEB6"/>
<protein>
    <submittedName>
        <fullName evidence="1">Uncharacterized protein</fullName>
    </submittedName>
</protein>
<dbReference type="EMBL" id="JAVIJP010000036">
    <property type="protein sequence ID" value="KAL3628223.1"/>
    <property type="molecule type" value="Genomic_DNA"/>
</dbReference>
<evidence type="ECO:0000313" key="1">
    <source>
        <dbReference type="EMBL" id="KAL3628223.1"/>
    </source>
</evidence>
<reference evidence="2" key="1">
    <citation type="journal article" date="2024" name="IScience">
        <title>Strigolactones Initiate the Formation of Haustorium-like Structures in Castilleja.</title>
        <authorList>
            <person name="Buerger M."/>
            <person name="Peterson D."/>
            <person name="Chory J."/>
        </authorList>
    </citation>
    <scope>NUCLEOTIDE SEQUENCE [LARGE SCALE GENOMIC DNA]</scope>
</reference>
<sequence length="81" mass="9704">MRKRELCIAKWVTWCRIFGFSKTFNTYEEEAWVYCAFCSRSFDGFHSTEWAHSIEWSSSGRMELSLRLLLAMSPFDRMECL</sequence>
<proteinExistence type="predicted"/>